<dbReference type="AlphaFoldDB" id="A0A1G8TRJ7"/>
<dbReference type="InterPro" id="IPR058792">
    <property type="entry name" value="Beta-barrel_RND_2"/>
</dbReference>
<dbReference type="OrthoDB" id="9806939at2"/>
<evidence type="ECO:0000313" key="4">
    <source>
        <dbReference type="Proteomes" id="UP000199382"/>
    </source>
</evidence>
<gene>
    <name evidence="3" type="ORF">SAMN04488026_101773</name>
</gene>
<organism evidence="3 4">
    <name type="scientific">Aliiruegeria lutimaris</name>
    <dbReference type="NCBI Taxonomy" id="571298"/>
    <lineage>
        <taxon>Bacteria</taxon>
        <taxon>Pseudomonadati</taxon>
        <taxon>Pseudomonadota</taxon>
        <taxon>Alphaproteobacteria</taxon>
        <taxon>Rhodobacterales</taxon>
        <taxon>Roseobacteraceae</taxon>
        <taxon>Aliiruegeria</taxon>
    </lineage>
</organism>
<dbReference type="PANTHER" id="PTHR30469:SF29">
    <property type="entry name" value="BLR2860 PROTEIN"/>
    <property type="match status" value="1"/>
</dbReference>
<dbReference type="PANTHER" id="PTHR30469">
    <property type="entry name" value="MULTIDRUG RESISTANCE PROTEIN MDTA"/>
    <property type="match status" value="1"/>
</dbReference>
<sequence length="423" mass="43646">MKWFSFLIAAIVAGVVYMLIMERDAVFEFAGIETGRPAAPAAAPDGTNDVAETIENTDDDPKRVSIVAVASTAQVIDSAVILRGRTEATRQVVVAAETSGPIVSDPLRKGTMVQAEDLLCEIDPGPRIAQLSEAKALLASAKAGIPVARARVIEAEALLAEAAINNRAATKLIEGGFASETRVASTRAAVSAAEANVESAHSGLEAATSNVEAAAAAVALAEKEIDRVTLKAPFAGLLETDTAELGALMQPGSSCATIIQLQPMKLVGFVPETQVDKVAVGAPAGARLVSGSEVAGTVIFMSRSADPQTRTFRVEIEVPNADMRIRDGQTADIAIAATGEAAHLLPGSALTLDDAGTLGVRIVEQSDAGPVAAFVPVQFLRDTPGGVYVAGLPTNVDVIVVGQEYVTDGVPLKVSYQEEGLGQ</sequence>
<dbReference type="Proteomes" id="UP000199382">
    <property type="component" value="Unassembled WGS sequence"/>
</dbReference>
<dbReference type="Gene3D" id="2.40.30.170">
    <property type="match status" value="1"/>
</dbReference>
<dbReference type="GO" id="GO:1990281">
    <property type="term" value="C:efflux pump complex"/>
    <property type="evidence" value="ECO:0007669"/>
    <property type="project" value="TreeGrafter"/>
</dbReference>
<name>A0A1G8TRJ7_9RHOB</name>
<dbReference type="Pfam" id="PF25954">
    <property type="entry name" value="Beta-barrel_RND_2"/>
    <property type="match status" value="1"/>
</dbReference>
<dbReference type="EMBL" id="FNEK01000017">
    <property type="protein sequence ID" value="SDJ44014.1"/>
    <property type="molecule type" value="Genomic_DNA"/>
</dbReference>
<accession>A0A1G8TRJ7</accession>
<proteinExistence type="inferred from homology"/>
<evidence type="ECO:0000313" key="3">
    <source>
        <dbReference type="EMBL" id="SDJ44014.1"/>
    </source>
</evidence>
<evidence type="ECO:0000259" key="2">
    <source>
        <dbReference type="Pfam" id="PF25954"/>
    </source>
</evidence>
<keyword evidence="4" id="KW-1185">Reference proteome</keyword>
<dbReference type="GO" id="GO:0015562">
    <property type="term" value="F:efflux transmembrane transporter activity"/>
    <property type="evidence" value="ECO:0007669"/>
    <property type="project" value="TreeGrafter"/>
</dbReference>
<protein>
    <submittedName>
        <fullName evidence="3">Membrane fusion protein, multidrug efflux system</fullName>
    </submittedName>
</protein>
<dbReference type="RefSeq" id="WP_093154950.1">
    <property type="nucleotide sequence ID" value="NZ_FNEK01000017.1"/>
</dbReference>
<dbReference type="SUPFAM" id="SSF111369">
    <property type="entry name" value="HlyD-like secretion proteins"/>
    <property type="match status" value="1"/>
</dbReference>
<dbReference type="NCBIfam" id="TIGR01730">
    <property type="entry name" value="RND_mfp"/>
    <property type="match status" value="1"/>
</dbReference>
<evidence type="ECO:0000256" key="1">
    <source>
        <dbReference type="ARBA" id="ARBA00009477"/>
    </source>
</evidence>
<comment type="similarity">
    <text evidence="1">Belongs to the membrane fusion protein (MFP) (TC 8.A.1) family.</text>
</comment>
<dbReference type="Gene3D" id="1.10.287.470">
    <property type="entry name" value="Helix hairpin bin"/>
    <property type="match status" value="1"/>
</dbReference>
<dbReference type="InterPro" id="IPR006143">
    <property type="entry name" value="RND_pump_MFP"/>
</dbReference>
<dbReference type="STRING" id="571298.SAMN04488026_101773"/>
<reference evidence="3 4" key="1">
    <citation type="submission" date="2016-10" db="EMBL/GenBank/DDBJ databases">
        <authorList>
            <person name="de Groot N.N."/>
        </authorList>
    </citation>
    <scope>NUCLEOTIDE SEQUENCE [LARGE SCALE GENOMIC DNA]</scope>
    <source>
        <strain evidence="3 4">DSM 25294</strain>
    </source>
</reference>
<feature type="domain" description="CusB-like beta-barrel" evidence="2">
    <location>
        <begin position="270"/>
        <end position="337"/>
    </location>
</feature>
<dbReference type="Gene3D" id="2.40.50.100">
    <property type="match status" value="1"/>
</dbReference>